<feature type="compositionally biased region" description="Low complexity" evidence="1">
    <location>
        <begin position="1200"/>
        <end position="1212"/>
    </location>
</feature>
<evidence type="ECO:0000256" key="1">
    <source>
        <dbReference type="SAM" id="MobiDB-lite"/>
    </source>
</evidence>
<gene>
    <name evidence="3" type="ORF">AWRI4619_LOCUS4745</name>
</gene>
<dbReference type="Proteomes" id="UP000716446">
    <property type="component" value="Unassembled WGS sequence"/>
</dbReference>
<reference evidence="3" key="1">
    <citation type="submission" date="2020-06" db="EMBL/GenBank/DDBJ databases">
        <authorList>
            <person name="Onetto C."/>
        </authorList>
    </citation>
    <scope>NUCLEOTIDE SEQUENCE</scope>
</reference>
<keyword evidence="2" id="KW-1133">Transmembrane helix</keyword>
<feature type="transmembrane region" description="Helical" evidence="2">
    <location>
        <begin position="1035"/>
        <end position="1057"/>
    </location>
</feature>
<feature type="transmembrane region" description="Helical" evidence="2">
    <location>
        <begin position="332"/>
        <end position="352"/>
    </location>
</feature>
<dbReference type="InterPro" id="IPR021840">
    <property type="entry name" value="DUF3433"/>
</dbReference>
<accession>A0A9N8JH06</accession>
<keyword evidence="4" id="KW-1185">Reference proteome</keyword>
<feature type="transmembrane region" description="Helical" evidence="2">
    <location>
        <begin position="563"/>
        <end position="587"/>
    </location>
</feature>
<sequence length="1212" mass="134047">MITFRTAIAAVLNQTTSAWISTDYAVAPFWPSALNEPPLGSIFTGLSPQNWSSRTTVYQAELNCVPMSLAQTGNYTWVAPFAPNTTETYSNLTFEATSDDGCSIVFSGTPGINKVLSNSGGWWAPFPYTKLSPGLKTNNATLSACANRSMLLVGIAKNMVTGNCHGYCYGEDAPYFDTKIQLCSSQYFSGSADATVLINQTSTTVVFDVEDYKRKRKLMPDTEYNSSTMESAFFSSSWSDKFGRNDGILYNNGDEPWYGGPLSVISAGPKYDTDSHRIYNSTSLLRDAKNLLQQFLGEMLMDKWKQRANEDTATSTAEVTTSKSRVVANKDVGITLAILLLLSGMAILHAFYTTRVAQRPLGLYQDPGKIEAVATLILGDSVLREQLSDTDVLSQECISLRLEGYVLSMIRGRLQILRHEDDRSCSDKTPPTLIPTVGDPRPAVLRLRVGIPLVCFLLLLLVGLAVLYNLSSKTGLYQTSLVYQIHIDLAHASATLAPYSVIPTFLAIGAKLWFAMASDTVQRYQPFLAMIKTPTELSKSVSVEYLNTPTALVSLKALRSSHWLLALLGAGTLATEAFTVSMSALWYREVRGIVYALNATTPLILRETPNTQNATLNDESYLLSANETRKLFISDLYHISLQNWLYGATIEITQSAATPAWSKDVWSFLPRSTTNSMNSARLHTIDAHTRNITMPTTALRASLTCRPETYPADPSLWLTKIDFQHSDRDNETGNPLWNKTNSPSDLEYGYILKNVSGATFNLESIDCCANQTLGGTGSANVGYWSNANGPILTSTWIDGSPIEGHYTPYYTENNNIDTLPEAANKDPVAIVGPLKPELFVWQEPPRMVAISCEPRIEEAEAMITVEIGTGLIRDYEITSTLRTATGAWTYPYTQENLTRTSITWESDYDDRQEYEETLTRVNASWGYIFLDALVNSGQKDEWFRFQDRGLNVDLMSYSMSSLANNDQEALLDPKTLMEKADRTFAIFFKHFACFNVTEHKGGYVYVPMDFNSQDTSDLANAILSMPVEELRMSPAAAILSMSILVFLIIITIIMYTTNRKGYRAIPRDVSTLASTLGWIYASDRLLACATQSEDGTFTDSSGTKRWGIELVDVTAVHIMTDETGKDTKHDEVTAGEWLELYEIRHSATDDIREDPAPGAHERLLQSSDTENEAVGSGEECLKAPEPGNSSEDNHIRMMRSSSSDTGSTSPHL</sequence>
<dbReference type="EMBL" id="CAIJEN010000006">
    <property type="protein sequence ID" value="CAD0087627.1"/>
    <property type="molecule type" value="Genomic_DNA"/>
</dbReference>
<proteinExistence type="predicted"/>
<protein>
    <submittedName>
        <fullName evidence="3">Uncharacterized protein</fullName>
    </submittedName>
</protein>
<evidence type="ECO:0000313" key="4">
    <source>
        <dbReference type="Proteomes" id="UP000716446"/>
    </source>
</evidence>
<dbReference type="PANTHER" id="PTHR37544:SF3">
    <property type="entry name" value="SPRAY"/>
    <property type="match status" value="1"/>
</dbReference>
<organism evidence="3 4">
    <name type="scientific">Aureobasidium vineae</name>
    <dbReference type="NCBI Taxonomy" id="2773715"/>
    <lineage>
        <taxon>Eukaryota</taxon>
        <taxon>Fungi</taxon>
        <taxon>Dikarya</taxon>
        <taxon>Ascomycota</taxon>
        <taxon>Pezizomycotina</taxon>
        <taxon>Dothideomycetes</taxon>
        <taxon>Dothideomycetidae</taxon>
        <taxon>Dothideales</taxon>
        <taxon>Saccotheciaceae</taxon>
        <taxon>Aureobasidium</taxon>
    </lineage>
</organism>
<feature type="transmembrane region" description="Helical" evidence="2">
    <location>
        <begin position="449"/>
        <end position="470"/>
    </location>
</feature>
<feature type="transmembrane region" description="Helical" evidence="2">
    <location>
        <begin position="490"/>
        <end position="514"/>
    </location>
</feature>
<evidence type="ECO:0000313" key="3">
    <source>
        <dbReference type="EMBL" id="CAD0087627.1"/>
    </source>
</evidence>
<dbReference type="Pfam" id="PF11915">
    <property type="entry name" value="DUF3433"/>
    <property type="match status" value="1"/>
</dbReference>
<evidence type="ECO:0000256" key="2">
    <source>
        <dbReference type="SAM" id="Phobius"/>
    </source>
</evidence>
<dbReference type="AlphaFoldDB" id="A0A9N8JH06"/>
<keyword evidence="2" id="KW-0812">Transmembrane</keyword>
<comment type="caution">
    <text evidence="3">The sequence shown here is derived from an EMBL/GenBank/DDBJ whole genome shotgun (WGS) entry which is preliminary data.</text>
</comment>
<keyword evidence="2" id="KW-0472">Membrane</keyword>
<feature type="region of interest" description="Disordered" evidence="1">
    <location>
        <begin position="1163"/>
        <end position="1212"/>
    </location>
</feature>
<name>A0A9N8JH06_9PEZI</name>
<dbReference type="PANTHER" id="PTHR37544">
    <property type="entry name" value="SPRAY-RELATED"/>
    <property type="match status" value="1"/>
</dbReference>